<name>A0ACB8UA85_9APHY</name>
<gene>
    <name evidence="1" type="ORF">BDY19DRAFT_934694</name>
</gene>
<protein>
    <submittedName>
        <fullName evidence="1">Uncharacterized protein</fullName>
    </submittedName>
</protein>
<evidence type="ECO:0000313" key="2">
    <source>
        <dbReference type="Proteomes" id="UP001055072"/>
    </source>
</evidence>
<keyword evidence="2" id="KW-1185">Reference proteome</keyword>
<sequence>METTIFDPYLPVASMLIAMMLGFLSIVAFTLGPFPSRTDVLNLMYNPAAMQSALQIYVESMMNYQYCALALLIAVTIHIHTSAQLLQLRLVPQALAILSASSALSCIFLLHFIAHSIALIASSIRSTHSFCEKLLQASHSNAWVSVPRIMGAAKRMLTLSLIMFACYRATDMFGDQLDLTWLDDNELLRFLLKVNVALTVLFIALYTAIVVRAFTRLT</sequence>
<evidence type="ECO:0000313" key="1">
    <source>
        <dbReference type="EMBL" id="KAI0091243.1"/>
    </source>
</evidence>
<proteinExistence type="predicted"/>
<dbReference type="EMBL" id="MU274906">
    <property type="protein sequence ID" value="KAI0091243.1"/>
    <property type="molecule type" value="Genomic_DNA"/>
</dbReference>
<reference evidence="1" key="1">
    <citation type="journal article" date="2021" name="Environ. Microbiol.">
        <title>Gene family expansions and transcriptome signatures uncover fungal adaptations to wood decay.</title>
        <authorList>
            <person name="Hage H."/>
            <person name="Miyauchi S."/>
            <person name="Viragh M."/>
            <person name="Drula E."/>
            <person name="Min B."/>
            <person name="Chaduli D."/>
            <person name="Navarro D."/>
            <person name="Favel A."/>
            <person name="Norest M."/>
            <person name="Lesage-Meessen L."/>
            <person name="Balint B."/>
            <person name="Merenyi Z."/>
            <person name="de Eugenio L."/>
            <person name="Morin E."/>
            <person name="Martinez A.T."/>
            <person name="Baldrian P."/>
            <person name="Stursova M."/>
            <person name="Martinez M.J."/>
            <person name="Novotny C."/>
            <person name="Magnuson J.K."/>
            <person name="Spatafora J.W."/>
            <person name="Maurice S."/>
            <person name="Pangilinan J."/>
            <person name="Andreopoulos W."/>
            <person name="LaButti K."/>
            <person name="Hundley H."/>
            <person name="Na H."/>
            <person name="Kuo A."/>
            <person name="Barry K."/>
            <person name="Lipzen A."/>
            <person name="Henrissat B."/>
            <person name="Riley R."/>
            <person name="Ahrendt S."/>
            <person name="Nagy L.G."/>
            <person name="Grigoriev I.V."/>
            <person name="Martin F."/>
            <person name="Rosso M.N."/>
        </authorList>
    </citation>
    <scope>NUCLEOTIDE SEQUENCE</scope>
    <source>
        <strain evidence="1">CBS 384.51</strain>
    </source>
</reference>
<dbReference type="Proteomes" id="UP001055072">
    <property type="component" value="Unassembled WGS sequence"/>
</dbReference>
<accession>A0ACB8UA85</accession>
<comment type="caution">
    <text evidence="1">The sequence shown here is derived from an EMBL/GenBank/DDBJ whole genome shotgun (WGS) entry which is preliminary data.</text>
</comment>
<organism evidence="1 2">
    <name type="scientific">Irpex rosettiformis</name>
    <dbReference type="NCBI Taxonomy" id="378272"/>
    <lineage>
        <taxon>Eukaryota</taxon>
        <taxon>Fungi</taxon>
        <taxon>Dikarya</taxon>
        <taxon>Basidiomycota</taxon>
        <taxon>Agaricomycotina</taxon>
        <taxon>Agaricomycetes</taxon>
        <taxon>Polyporales</taxon>
        <taxon>Irpicaceae</taxon>
        <taxon>Irpex</taxon>
    </lineage>
</organism>